<comment type="caution">
    <text evidence="13">The sequence shown here is derived from an EMBL/GenBank/DDBJ whole genome shotgun (WGS) entry which is preliminary data.</text>
</comment>
<feature type="domain" description="Uracil-DNA glycosylase-like" evidence="12">
    <location>
        <begin position="46"/>
        <end position="207"/>
    </location>
</feature>
<dbReference type="InterPro" id="IPR036895">
    <property type="entry name" value="Uracil-DNA_glycosylase-like_sf"/>
</dbReference>
<dbReference type="HAMAP" id="MF_00148">
    <property type="entry name" value="UDG"/>
    <property type="match status" value="1"/>
</dbReference>
<evidence type="ECO:0000256" key="10">
    <source>
        <dbReference type="PROSITE-ProRule" id="PRU10072"/>
    </source>
</evidence>
<dbReference type="Pfam" id="PF03167">
    <property type="entry name" value="UDG"/>
    <property type="match status" value="1"/>
</dbReference>
<name>A0ABS7DEE6_9GAMM</name>
<evidence type="ECO:0000256" key="6">
    <source>
        <dbReference type="ARBA" id="ARBA00022763"/>
    </source>
</evidence>
<dbReference type="GO" id="GO:0004844">
    <property type="term" value="F:uracil DNA N-glycosylase activity"/>
    <property type="evidence" value="ECO:0007669"/>
    <property type="project" value="UniProtKB-EC"/>
</dbReference>
<dbReference type="NCBIfam" id="NF003589">
    <property type="entry name" value="PRK05254.1-2"/>
    <property type="match status" value="1"/>
</dbReference>
<proteinExistence type="inferred from homology"/>
<comment type="function">
    <text evidence="2 9 11">Excises uracil residues from the DNA which can arise as a result of misincorporation of dUMP residues by DNA polymerase or due to deamination of cytosine.</text>
</comment>
<protein>
    <recommendedName>
        <fullName evidence="5 9">Uracil-DNA glycosylase</fullName>
        <shortName evidence="9">UDG</shortName>
        <ecNumber evidence="4 9">3.2.2.27</ecNumber>
    </recommendedName>
</protein>
<reference evidence="13 14" key="1">
    <citation type="submission" date="2021-03" db="EMBL/GenBank/DDBJ databases">
        <title>Succinivibrio sp. nov. isolated from feces of cow.</title>
        <authorList>
            <person name="Choi J.-Y."/>
        </authorList>
    </citation>
    <scope>NUCLEOTIDE SEQUENCE [LARGE SCALE GENOMIC DNA]</scope>
    <source>
        <strain evidence="13 14">AGMB01872</strain>
    </source>
</reference>
<comment type="subcellular location">
    <subcellularLocation>
        <location evidence="9">Cytoplasm</location>
    </subcellularLocation>
</comment>
<keyword evidence="13" id="KW-0326">Glycosidase</keyword>
<dbReference type="Gene3D" id="3.40.470.10">
    <property type="entry name" value="Uracil-DNA glycosylase-like domain"/>
    <property type="match status" value="1"/>
</dbReference>
<keyword evidence="14" id="KW-1185">Reference proteome</keyword>
<gene>
    <name evidence="9 13" type="primary">ung</name>
    <name evidence="13" type="ORF">J5V48_01700</name>
</gene>
<dbReference type="PANTHER" id="PTHR11264">
    <property type="entry name" value="URACIL-DNA GLYCOSYLASE"/>
    <property type="match status" value="1"/>
</dbReference>
<evidence type="ECO:0000256" key="11">
    <source>
        <dbReference type="RuleBase" id="RU003780"/>
    </source>
</evidence>
<evidence type="ECO:0000256" key="9">
    <source>
        <dbReference type="HAMAP-Rule" id="MF_00148"/>
    </source>
</evidence>
<evidence type="ECO:0000256" key="4">
    <source>
        <dbReference type="ARBA" id="ARBA00012030"/>
    </source>
</evidence>
<evidence type="ECO:0000313" key="14">
    <source>
        <dbReference type="Proteomes" id="UP000731465"/>
    </source>
</evidence>
<evidence type="ECO:0000256" key="3">
    <source>
        <dbReference type="ARBA" id="ARBA00008184"/>
    </source>
</evidence>
<comment type="catalytic activity">
    <reaction evidence="1 9 11">
        <text>Hydrolyzes single-stranded DNA or mismatched double-stranded DNA and polynucleotides, releasing free uracil.</text>
        <dbReference type="EC" id="3.2.2.27"/>
    </reaction>
</comment>
<dbReference type="InterPro" id="IPR002043">
    <property type="entry name" value="UDG_fam1"/>
</dbReference>
<dbReference type="Proteomes" id="UP000731465">
    <property type="component" value="Unassembled WGS sequence"/>
</dbReference>
<dbReference type="InterPro" id="IPR018085">
    <property type="entry name" value="Ura-DNA_Glyclase_AS"/>
</dbReference>
<dbReference type="RefSeq" id="WP_219936318.1">
    <property type="nucleotide sequence ID" value="NZ_JAGFNY010000002.1"/>
</dbReference>
<dbReference type="NCBIfam" id="NF003592">
    <property type="entry name" value="PRK05254.1-5"/>
    <property type="match status" value="1"/>
</dbReference>
<dbReference type="NCBIfam" id="TIGR00628">
    <property type="entry name" value="ung"/>
    <property type="match status" value="1"/>
</dbReference>
<evidence type="ECO:0000256" key="7">
    <source>
        <dbReference type="ARBA" id="ARBA00022801"/>
    </source>
</evidence>
<evidence type="ECO:0000256" key="5">
    <source>
        <dbReference type="ARBA" id="ARBA00018429"/>
    </source>
</evidence>
<comment type="similarity">
    <text evidence="3 9 11">Belongs to the uracil-DNA glycosylase (UDG) superfamily. UNG family.</text>
</comment>
<feature type="active site" description="Proton acceptor" evidence="9 10">
    <location>
        <position position="61"/>
    </location>
</feature>
<dbReference type="EC" id="3.2.2.27" evidence="4 9"/>
<keyword evidence="7 9" id="KW-0378">Hydrolase</keyword>
<keyword evidence="6 9" id="KW-0227">DNA damage</keyword>
<dbReference type="SMART" id="SM00986">
    <property type="entry name" value="UDG"/>
    <property type="match status" value="1"/>
</dbReference>
<dbReference type="CDD" id="cd10027">
    <property type="entry name" value="UDG-F1-like"/>
    <property type="match status" value="1"/>
</dbReference>
<accession>A0ABS7DEE6</accession>
<sequence length="229" mass="25558">MQTWKEVIGQLKQTDFFKHAYAYQKQQRMLGINVFPPEDQIFNAFVYTPFEKLKVVIIGQDPYHEKGQAMGLSFSVPVGIPVPRSLCNIYKELTDDIPGFKIPNHGNLVPWARQGVLLLNTVLTVNEAQANSHKGQGWENFTDGVIKAISSGCSNIVFLLWGNNAAQKASLIDGAKHLVLTSAHPSPLSASKGFFGNHHFSKTNEYLLAHGKRPINWQLPEFLDGTEEL</sequence>
<keyword evidence="8 9" id="KW-0234">DNA repair</keyword>
<evidence type="ECO:0000256" key="8">
    <source>
        <dbReference type="ARBA" id="ARBA00023204"/>
    </source>
</evidence>
<dbReference type="PANTHER" id="PTHR11264:SF0">
    <property type="entry name" value="URACIL-DNA GLYCOSYLASE"/>
    <property type="match status" value="1"/>
</dbReference>
<dbReference type="SMART" id="SM00987">
    <property type="entry name" value="UreE_C"/>
    <property type="match status" value="1"/>
</dbReference>
<dbReference type="NCBIfam" id="NF003588">
    <property type="entry name" value="PRK05254.1-1"/>
    <property type="match status" value="1"/>
</dbReference>
<evidence type="ECO:0000256" key="2">
    <source>
        <dbReference type="ARBA" id="ARBA00002631"/>
    </source>
</evidence>
<evidence type="ECO:0000256" key="1">
    <source>
        <dbReference type="ARBA" id="ARBA00001400"/>
    </source>
</evidence>
<dbReference type="PROSITE" id="PS00130">
    <property type="entry name" value="U_DNA_GLYCOSYLASE"/>
    <property type="match status" value="1"/>
</dbReference>
<evidence type="ECO:0000259" key="12">
    <source>
        <dbReference type="SMART" id="SM00986"/>
    </source>
</evidence>
<dbReference type="EMBL" id="JAGFNY010000002">
    <property type="protein sequence ID" value="MBW7569603.1"/>
    <property type="molecule type" value="Genomic_DNA"/>
</dbReference>
<evidence type="ECO:0000313" key="13">
    <source>
        <dbReference type="EMBL" id="MBW7569603.1"/>
    </source>
</evidence>
<organism evidence="13 14">
    <name type="scientific">Succinivibrio faecicola</name>
    <dbReference type="NCBI Taxonomy" id="2820300"/>
    <lineage>
        <taxon>Bacteria</taxon>
        <taxon>Pseudomonadati</taxon>
        <taxon>Pseudomonadota</taxon>
        <taxon>Gammaproteobacteria</taxon>
        <taxon>Aeromonadales</taxon>
        <taxon>Succinivibrionaceae</taxon>
        <taxon>Succinivibrio</taxon>
    </lineage>
</organism>
<dbReference type="SUPFAM" id="SSF52141">
    <property type="entry name" value="Uracil-DNA glycosylase-like"/>
    <property type="match status" value="1"/>
</dbReference>
<dbReference type="NCBIfam" id="NF003591">
    <property type="entry name" value="PRK05254.1-4"/>
    <property type="match status" value="1"/>
</dbReference>
<keyword evidence="9" id="KW-0963">Cytoplasm</keyword>
<dbReference type="InterPro" id="IPR005122">
    <property type="entry name" value="Uracil-DNA_glycosylase-like"/>
</dbReference>